<dbReference type="Proteomes" id="UP001499984">
    <property type="component" value="Unassembled WGS sequence"/>
</dbReference>
<evidence type="ECO:0000256" key="1">
    <source>
        <dbReference type="ARBA" id="ARBA00023015"/>
    </source>
</evidence>
<dbReference type="Pfam" id="PF12833">
    <property type="entry name" value="HTH_18"/>
    <property type="match status" value="1"/>
</dbReference>
<evidence type="ECO:0000256" key="3">
    <source>
        <dbReference type="ARBA" id="ARBA00023163"/>
    </source>
</evidence>
<accession>A0ABP7VAL5</accession>
<organism evidence="6 7">
    <name type="scientific">Streptomyces shaanxiensis</name>
    <dbReference type="NCBI Taxonomy" id="653357"/>
    <lineage>
        <taxon>Bacteria</taxon>
        <taxon>Bacillati</taxon>
        <taxon>Actinomycetota</taxon>
        <taxon>Actinomycetes</taxon>
        <taxon>Kitasatosporales</taxon>
        <taxon>Streptomycetaceae</taxon>
        <taxon>Streptomyces</taxon>
    </lineage>
</organism>
<name>A0ABP7VAL5_9ACTN</name>
<proteinExistence type="predicted"/>
<dbReference type="PROSITE" id="PS01124">
    <property type="entry name" value="HTH_ARAC_FAMILY_2"/>
    <property type="match status" value="1"/>
</dbReference>
<evidence type="ECO:0000313" key="6">
    <source>
        <dbReference type="EMBL" id="GAA4063135.1"/>
    </source>
</evidence>
<feature type="domain" description="HTH araC/xylS-type" evidence="5">
    <location>
        <begin position="225"/>
        <end position="326"/>
    </location>
</feature>
<feature type="region of interest" description="Disordered" evidence="4">
    <location>
        <begin position="1"/>
        <end position="22"/>
    </location>
</feature>
<dbReference type="InterPro" id="IPR050204">
    <property type="entry name" value="AraC_XylS_family_regulators"/>
</dbReference>
<feature type="region of interest" description="Disordered" evidence="4">
    <location>
        <begin position="329"/>
        <end position="350"/>
    </location>
</feature>
<dbReference type="InterPro" id="IPR035418">
    <property type="entry name" value="AraC-bd_2"/>
</dbReference>
<evidence type="ECO:0000256" key="2">
    <source>
        <dbReference type="ARBA" id="ARBA00023125"/>
    </source>
</evidence>
<dbReference type="SUPFAM" id="SSF46689">
    <property type="entry name" value="Homeodomain-like"/>
    <property type="match status" value="1"/>
</dbReference>
<dbReference type="Pfam" id="PF14525">
    <property type="entry name" value="AraC_binding_2"/>
    <property type="match status" value="1"/>
</dbReference>
<feature type="compositionally biased region" description="Polar residues" evidence="4">
    <location>
        <begin position="339"/>
        <end position="350"/>
    </location>
</feature>
<dbReference type="EMBL" id="BAAAZY010000011">
    <property type="protein sequence ID" value="GAA4063135.1"/>
    <property type="molecule type" value="Genomic_DNA"/>
</dbReference>
<dbReference type="SMART" id="SM00342">
    <property type="entry name" value="HTH_ARAC"/>
    <property type="match status" value="1"/>
</dbReference>
<dbReference type="InterPro" id="IPR009057">
    <property type="entry name" value="Homeodomain-like_sf"/>
</dbReference>
<dbReference type="RefSeq" id="WP_345014844.1">
    <property type="nucleotide sequence ID" value="NZ_BAAAZY010000011.1"/>
</dbReference>
<dbReference type="PANTHER" id="PTHR46796">
    <property type="entry name" value="HTH-TYPE TRANSCRIPTIONAL ACTIVATOR RHAS-RELATED"/>
    <property type="match status" value="1"/>
</dbReference>
<keyword evidence="3" id="KW-0804">Transcription</keyword>
<keyword evidence="2" id="KW-0238">DNA-binding</keyword>
<dbReference type="PANTHER" id="PTHR46796:SF6">
    <property type="entry name" value="ARAC SUBFAMILY"/>
    <property type="match status" value="1"/>
</dbReference>
<gene>
    <name evidence="6" type="ORF">GCM10022233_41410</name>
</gene>
<reference evidence="7" key="1">
    <citation type="journal article" date="2019" name="Int. J. Syst. Evol. Microbiol.">
        <title>The Global Catalogue of Microorganisms (GCM) 10K type strain sequencing project: providing services to taxonomists for standard genome sequencing and annotation.</title>
        <authorList>
            <consortium name="The Broad Institute Genomics Platform"/>
            <consortium name="The Broad Institute Genome Sequencing Center for Infectious Disease"/>
            <person name="Wu L."/>
            <person name="Ma J."/>
        </authorList>
    </citation>
    <scope>NUCLEOTIDE SEQUENCE [LARGE SCALE GENOMIC DNA]</scope>
    <source>
        <strain evidence="7">JCM 16925</strain>
    </source>
</reference>
<comment type="caution">
    <text evidence="6">The sequence shown here is derived from an EMBL/GenBank/DDBJ whole genome shotgun (WGS) entry which is preliminary data.</text>
</comment>
<evidence type="ECO:0000256" key="4">
    <source>
        <dbReference type="SAM" id="MobiDB-lite"/>
    </source>
</evidence>
<keyword evidence="1" id="KW-0805">Transcription regulation</keyword>
<evidence type="ECO:0000313" key="7">
    <source>
        <dbReference type="Proteomes" id="UP001499984"/>
    </source>
</evidence>
<keyword evidence="7" id="KW-1185">Reference proteome</keyword>
<protein>
    <recommendedName>
        <fullName evidence="5">HTH araC/xylS-type domain-containing protein</fullName>
    </recommendedName>
</protein>
<feature type="compositionally biased region" description="Gly residues" evidence="4">
    <location>
        <begin position="1"/>
        <end position="10"/>
    </location>
</feature>
<sequence>MRTQSFGGGPAAAAGGTESAHPAGHGVVTVRGAKAWAEVLSGLYGPVGVRPGQGVQGLRATVRARELGVVRVSAVDCPAAEVRGTAGPCGARAARYHLVLVPGGEAVLDQSGRSVRVGAHGPVLLDTDRPFRLHLTRPRNTVVTAHLPWAERDDLGRLVARELPGREHLAVLAAEFLAGLARDATPYGPVGELRLGAVVTELVRALLDHRPGDEKATAAAPVLLRRIQLYILDHLDDRRLTPDQVAAAHHISTRYLHRLFQGQELTVAAWIKAQRLERCRRDLTDPALRHLPVHSIGARWGFAQPADFSRAFRAAYGITPTGLRAGALPAHKQCAPRQRQMSATPADSTT</sequence>
<dbReference type="InterPro" id="IPR018060">
    <property type="entry name" value="HTH_AraC"/>
</dbReference>
<dbReference type="Gene3D" id="1.10.10.60">
    <property type="entry name" value="Homeodomain-like"/>
    <property type="match status" value="1"/>
</dbReference>
<evidence type="ECO:0000259" key="5">
    <source>
        <dbReference type="PROSITE" id="PS01124"/>
    </source>
</evidence>